<dbReference type="EMBL" id="ADJX01000008">
    <property type="protein sequence ID" value="OSL47151.1"/>
    <property type="molecule type" value="Genomic_DNA"/>
</dbReference>
<dbReference type="Proteomes" id="UP000243401">
    <property type="component" value="Unassembled WGS sequence"/>
</dbReference>
<accession>A0AAJ3TZ69</accession>
<evidence type="ECO:0000313" key="2">
    <source>
        <dbReference type="Proteomes" id="UP000243401"/>
    </source>
</evidence>
<protein>
    <submittedName>
        <fullName evidence="1">Uncharacterized protein</fullName>
    </submittedName>
</protein>
<evidence type="ECO:0000313" key="1">
    <source>
        <dbReference type="EMBL" id="OSL47151.1"/>
    </source>
</evidence>
<gene>
    <name evidence="1" type="ORF">EATG_02238</name>
</gene>
<proteinExistence type="predicted"/>
<sequence>MKSLAAITRIMPKPNIMIYQKICPATVRRA</sequence>
<organism evidence="1 2">
    <name type="scientific">Escherichia coli H605</name>
    <dbReference type="NCBI Taxonomy" id="656410"/>
    <lineage>
        <taxon>Bacteria</taxon>
        <taxon>Pseudomonadati</taxon>
        <taxon>Pseudomonadota</taxon>
        <taxon>Gammaproteobacteria</taxon>
        <taxon>Enterobacterales</taxon>
        <taxon>Enterobacteriaceae</taxon>
        <taxon>Escherichia</taxon>
    </lineage>
</organism>
<dbReference type="AlphaFoldDB" id="A0AAJ3TZ69"/>
<comment type="caution">
    <text evidence="1">The sequence shown here is derived from an EMBL/GenBank/DDBJ whole genome shotgun (WGS) entry which is preliminary data.</text>
</comment>
<name>A0AAJ3TZ69_ECOLX</name>
<reference evidence="1 2" key="1">
    <citation type="submission" date="2010-04" db="EMBL/GenBank/DDBJ databases">
        <title>The Genome Sequence of Escherichia coli H605.</title>
        <authorList>
            <consortium name="The Broad Institute Genome Sequencing Platform"/>
            <consortium name="The Broad Institute Genome Sequencing Center for Infectious Disease"/>
            <person name="Feldgarden M."/>
            <person name="Gordon D.M."/>
            <person name="Johnson J.R."/>
            <person name="Johnston B.D."/>
            <person name="Young S."/>
            <person name="Zeng Q."/>
            <person name="Koehrsen M."/>
            <person name="Alvarado L."/>
            <person name="Berlin A.M."/>
            <person name="Borenstein D."/>
            <person name="Chapman S.B."/>
            <person name="Chen Z."/>
            <person name="Engels R."/>
            <person name="Freedman E."/>
            <person name="Gellesch M."/>
            <person name="Goldberg J."/>
            <person name="Griggs A."/>
            <person name="Gujja S."/>
            <person name="Heilman E.R."/>
            <person name="Heiman D.I."/>
            <person name="Hepburn T.A."/>
            <person name="Howarth C."/>
            <person name="Jen D."/>
            <person name="Larson L."/>
            <person name="Mehta T."/>
            <person name="Park D."/>
            <person name="Pearson M."/>
            <person name="Richards J."/>
            <person name="Roberts A."/>
            <person name="Saif S."/>
            <person name="Shea T.D."/>
            <person name="Shenoy N."/>
            <person name="Sisk P."/>
            <person name="Stolte C."/>
            <person name="Sykes S.N."/>
            <person name="Walk T."/>
            <person name="White J."/>
            <person name="Yandava C."/>
            <person name="Haas B."/>
            <person name="Henn M.R."/>
            <person name="Nusbaum C."/>
            <person name="Birren B."/>
        </authorList>
    </citation>
    <scope>NUCLEOTIDE SEQUENCE [LARGE SCALE GENOMIC DNA]</scope>
    <source>
        <strain evidence="1 2">H605</strain>
    </source>
</reference>